<evidence type="ECO:0000313" key="5">
    <source>
        <dbReference type="EMBL" id="GAA4803424.1"/>
    </source>
</evidence>
<sequence>MSHRTTLAAALLGTVCILPALAQTTSPPAVVRQEVGNRISENIPAIPPELLERLNRYQNTRGAGVAGWTKNGCLLIGTRFAETNQVHRVCQPMGMREQLTFYSEPVGGVSPAPVESSLDGFVFSKDKGGDEFSQLYWFDNASRDVRLLTDGKRTQNSGALFSRDGKWMAYRSTARNGTDTDVWVRDVASGQARAVVTAGGSWSAMDFSPDNKTLLVMKGVSAAESYPGEVNLETGALTMFPVDGGKASFGGFAYSHDGKSVYFISDEPLDGVAQEFKTLRHHDPATGKLSVISKGIAWDVEGFSLADDGRHLAYVTNEDGISRLRVLALPSYREVKLPVLPVGVFGAGAFSADGNRLALSINSATSPSDVFVIDLPKATMARWTQSEVGGLDASKFVAPTLIRYPTFDNVDGRRRTIPAFYYRPANVPAGRKLPVVINIHGGPEGQSLPTFNPTAQFMANELGVAMLVPNVRGSTGYGKTWLSLDNAEKREDSVKDIGALLDWIAQQPELDASRVGVVGGSYGGYMVLASLVHYSDRIRAGIDVVGISHFGTFLKNTESYRRDLRRVEYGDERDPKMAEIFERISPLNNAAKIQAKLFVAQGRNDPRVPYTEAEQIVKAVRANGQPVWYLLYADEGHGFRKKSNNDYFGAASVLFWQQNLLNSDD</sequence>
<dbReference type="InterPro" id="IPR001375">
    <property type="entry name" value="Peptidase_S9_cat"/>
</dbReference>
<protein>
    <submittedName>
        <fullName evidence="5">S9 family peptidase</fullName>
    </submittedName>
</protein>
<comment type="caution">
    <text evidence="5">The sequence shown here is derived from an EMBL/GenBank/DDBJ whole genome shotgun (WGS) entry which is preliminary data.</text>
</comment>
<dbReference type="SUPFAM" id="SSF53474">
    <property type="entry name" value="alpha/beta-Hydrolases"/>
    <property type="match status" value="1"/>
</dbReference>
<reference evidence="6" key="1">
    <citation type="journal article" date="2019" name="Int. J. Syst. Evol. Microbiol.">
        <title>The Global Catalogue of Microorganisms (GCM) 10K type strain sequencing project: providing services to taxonomists for standard genome sequencing and annotation.</title>
        <authorList>
            <consortium name="The Broad Institute Genomics Platform"/>
            <consortium name="The Broad Institute Genome Sequencing Center for Infectious Disease"/>
            <person name="Wu L."/>
            <person name="Ma J."/>
        </authorList>
    </citation>
    <scope>NUCLEOTIDE SEQUENCE [LARGE SCALE GENOMIC DNA]</scope>
    <source>
        <strain evidence="6">JCM 18204</strain>
    </source>
</reference>
<dbReference type="EMBL" id="BAABJE010000017">
    <property type="protein sequence ID" value="GAA4803424.1"/>
    <property type="molecule type" value="Genomic_DNA"/>
</dbReference>
<keyword evidence="3" id="KW-0732">Signal</keyword>
<dbReference type="Proteomes" id="UP001499959">
    <property type="component" value="Unassembled WGS sequence"/>
</dbReference>
<keyword evidence="2" id="KW-0645">Protease</keyword>
<dbReference type="RefSeq" id="WP_345304430.1">
    <property type="nucleotide sequence ID" value="NZ_BAABJE010000017.1"/>
</dbReference>
<dbReference type="SUPFAM" id="SSF50993">
    <property type="entry name" value="Peptidase/esterase 'gauge' domain"/>
    <property type="match status" value="1"/>
</dbReference>
<evidence type="ECO:0000256" key="3">
    <source>
        <dbReference type="SAM" id="SignalP"/>
    </source>
</evidence>
<evidence type="ECO:0000256" key="2">
    <source>
        <dbReference type="ARBA" id="ARBA00022825"/>
    </source>
</evidence>
<keyword evidence="1" id="KW-0378">Hydrolase</keyword>
<keyword evidence="6" id="KW-1185">Reference proteome</keyword>
<gene>
    <name evidence="5" type="ORF">GCM10023307_32790</name>
</gene>
<dbReference type="Gene3D" id="3.40.50.1820">
    <property type="entry name" value="alpha/beta hydrolase"/>
    <property type="match status" value="1"/>
</dbReference>
<dbReference type="InterPro" id="IPR011659">
    <property type="entry name" value="WD40"/>
</dbReference>
<dbReference type="Pfam" id="PF00326">
    <property type="entry name" value="Peptidase_S9"/>
    <property type="match status" value="1"/>
</dbReference>
<dbReference type="PRINTS" id="PR00862">
    <property type="entry name" value="PROLIGOPTASE"/>
</dbReference>
<dbReference type="PANTHER" id="PTHR42776:SF27">
    <property type="entry name" value="DIPEPTIDYL PEPTIDASE FAMILY MEMBER 6"/>
    <property type="match status" value="1"/>
</dbReference>
<evidence type="ECO:0000256" key="1">
    <source>
        <dbReference type="ARBA" id="ARBA00022801"/>
    </source>
</evidence>
<feature type="chain" id="PRO_5047440546" evidence="3">
    <location>
        <begin position="23"/>
        <end position="665"/>
    </location>
</feature>
<dbReference type="Pfam" id="PF07676">
    <property type="entry name" value="PD40"/>
    <property type="match status" value="1"/>
</dbReference>
<dbReference type="InterPro" id="IPR002470">
    <property type="entry name" value="Peptidase_S9A"/>
</dbReference>
<proteinExistence type="predicted"/>
<keyword evidence="2" id="KW-0720">Serine protease</keyword>
<dbReference type="PANTHER" id="PTHR42776">
    <property type="entry name" value="SERINE PEPTIDASE S9 FAMILY MEMBER"/>
    <property type="match status" value="1"/>
</dbReference>
<dbReference type="InterPro" id="IPR011042">
    <property type="entry name" value="6-blade_b-propeller_TolB-like"/>
</dbReference>
<evidence type="ECO:0000313" key="6">
    <source>
        <dbReference type="Proteomes" id="UP001499959"/>
    </source>
</evidence>
<organism evidence="5 6">
    <name type="scientific">Lysobacter hankyongensis</name>
    <dbReference type="NCBI Taxonomy" id="1176535"/>
    <lineage>
        <taxon>Bacteria</taxon>
        <taxon>Pseudomonadati</taxon>
        <taxon>Pseudomonadota</taxon>
        <taxon>Gammaproteobacteria</taxon>
        <taxon>Lysobacterales</taxon>
        <taxon>Lysobacteraceae</taxon>
        <taxon>Lysobacter</taxon>
    </lineage>
</organism>
<evidence type="ECO:0000259" key="4">
    <source>
        <dbReference type="Pfam" id="PF00326"/>
    </source>
</evidence>
<name>A0ABP9C132_9GAMM</name>
<feature type="domain" description="Peptidase S9 prolyl oligopeptidase catalytic" evidence="4">
    <location>
        <begin position="450"/>
        <end position="660"/>
    </location>
</feature>
<dbReference type="Gene3D" id="2.120.10.30">
    <property type="entry name" value="TolB, C-terminal domain"/>
    <property type="match status" value="2"/>
</dbReference>
<feature type="signal peptide" evidence="3">
    <location>
        <begin position="1"/>
        <end position="22"/>
    </location>
</feature>
<accession>A0ABP9C132</accession>
<dbReference type="InterPro" id="IPR029058">
    <property type="entry name" value="AB_hydrolase_fold"/>
</dbReference>